<dbReference type="SUPFAM" id="SSF47384">
    <property type="entry name" value="Homodimeric domain of signal transducing histidine kinase"/>
    <property type="match status" value="1"/>
</dbReference>
<dbReference type="Pfam" id="PF00512">
    <property type="entry name" value="HisKA"/>
    <property type="match status" value="1"/>
</dbReference>
<dbReference type="PANTHER" id="PTHR43711">
    <property type="entry name" value="TWO-COMPONENT HISTIDINE KINASE"/>
    <property type="match status" value="1"/>
</dbReference>
<accession>X1VHV2</accession>
<dbReference type="Gene3D" id="1.10.287.130">
    <property type="match status" value="1"/>
</dbReference>
<dbReference type="Gene3D" id="3.30.450.20">
    <property type="entry name" value="PAS domain"/>
    <property type="match status" value="1"/>
</dbReference>
<evidence type="ECO:0000256" key="1">
    <source>
        <dbReference type="ARBA" id="ARBA00000085"/>
    </source>
</evidence>
<gene>
    <name evidence="8" type="ORF">S12H4_42477</name>
</gene>
<organism evidence="8">
    <name type="scientific">marine sediment metagenome</name>
    <dbReference type="NCBI Taxonomy" id="412755"/>
    <lineage>
        <taxon>unclassified sequences</taxon>
        <taxon>metagenomes</taxon>
        <taxon>ecological metagenomes</taxon>
    </lineage>
</organism>
<protein>
    <recommendedName>
        <fullName evidence="2">histidine kinase</fullName>
        <ecNumber evidence="2">2.7.13.3</ecNumber>
    </recommendedName>
</protein>
<dbReference type="InterPro" id="IPR036097">
    <property type="entry name" value="HisK_dim/P_sf"/>
</dbReference>
<dbReference type="InterPro" id="IPR000700">
    <property type="entry name" value="PAS-assoc_C"/>
</dbReference>
<evidence type="ECO:0000256" key="3">
    <source>
        <dbReference type="ARBA" id="ARBA00022679"/>
    </source>
</evidence>
<dbReference type="GO" id="GO:0000155">
    <property type="term" value="F:phosphorelay sensor kinase activity"/>
    <property type="evidence" value="ECO:0007669"/>
    <property type="project" value="InterPro"/>
</dbReference>
<dbReference type="PROSITE" id="PS50113">
    <property type="entry name" value="PAC"/>
    <property type="match status" value="1"/>
</dbReference>
<dbReference type="Gene3D" id="3.30.565.10">
    <property type="entry name" value="Histidine kinase-like ATPase, C-terminal domain"/>
    <property type="match status" value="1"/>
</dbReference>
<dbReference type="InterPro" id="IPR003594">
    <property type="entry name" value="HATPase_dom"/>
</dbReference>
<feature type="domain" description="PAC" evidence="7">
    <location>
        <begin position="26"/>
        <end position="78"/>
    </location>
</feature>
<dbReference type="EMBL" id="BARW01025997">
    <property type="protein sequence ID" value="GAJ14526.1"/>
    <property type="molecule type" value="Genomic_DNA"/>
</dbReference>
<dbReference type="InterPro" id="IPR036890">
    <property type="entry name" value="HATPase_C_sf"/>
</dbReference>
<dbReference type="SMART" id="SM00387">
    <property type="entry name" value="HATPase_c"/>
    <property type="match status" value="1"/>
</dbReference>
<sequence>HGNSKPCSGLEHPCPLEEVKNTGKPATVEHIHYNEYGTTTNVEVHGYPIFDKEGNVSRMITYSIDITERKKLDQLKDDFIGLVSHELRSPLTVITGAVNTVLTEGARLSPEETSQLLTDAALEADALSHLLSNLLELSRAQANRLLIHAEPVSVARIIQDTIEEIKRQSSAHQFTLDIPKKLPTVCADRLRLERILYNLIDNAVKYSPQGGEVRVLAKSEEERLVIAVSDQGIGISFSDQAKLFGPFQRLEESKLEGVRG</sequence>
<comment type="catalytic activity">
    <reaction evidence="1">
        <text>ATP + protein L-histidine = ADP + protein N-phospho-L-histidine.</text>
        <dbReference type="EC" id="2.7.13.3"/>
    </reaction>
</comment>
<keyword evidence="4" id="KW-0418">Kinase</keyword>
<dbReference type="CDD" id="cd00075">
    <property type="entry name" value="HATPase"/>
    <property type="match status" value="1"/>
</dbReference>
<dbReference type="SMART" id="SM00388">
    <property type="entry name" value="HisKA"/>
    <property type="match status" value="1"/>
</dbReference>
<evidence type="ECO:0000256" key="4">
    <source>
        <dbReference type="ARBA" id="ARBA00022777"/>
    </source>
</evidence>
<dbReference type="SUPFAM" id="SSF55874">
    <property type="entry name" value="ATPase domain of HSP90 chaperone/DNA topoisomerase II/histidine kinase"/>
    <property type="match status" value="1"/>
</dbReference>
<dbReference type="InterPro" id="IPR050736">
    <property type="entry name" value="Sensor_HK_Regulatory"/>
</dbReference>
<name>X1VHV2_9ZZZZ</name>
<reference evidence="8" key="1">
    <citation type="journal article" date="2014" name="Front. Microbiol.">
        <title>High frequency of phylogenetically diverse reductive dehalogenase-homologous genes in deep subseafloor sedimentary metagenomes.</title>
        <authorList>
            <person name="Kawai M."/>
            <person name="Futagami T."/>
            <person name="Toyoda A."/>
            <person name="Takaki Y."/>
            <person name="Nishi S."/>
            <person name="Hori S."/>
            <person name="Arai W."/>
            <person name="Tsubouchi T."/>
            <person name="Morono Y."/>
            <person name="Uchiyama I."/>
            <person name="Ito T."/>
            <person name="Fujiyama A."/>
            <person name="Inagaki F."/>
            <person name="Takami H."/>
        </authorList>
    </citation>
    <scope>NUCLEOTIDE SEQUENCE</scope>
    <source>
        <strain evidence="8">Expedition CK06-06</strain>
    </source>
</reference>
<evidence type="ECO:0000256" key="2">
    <source>
        <dbReference type="ARBA" id="ARBA00012438"/>
    </source>
</evidence>
<dbReference type="InterPro" id="IPR005467">
    <property type="entry name" value="His_kinase_dom"/>
</dbReference>
<dbReference type="InterPro" id="IPR003661">
    <property type="entry name" value="HisK_dim/P_dom"/>
</dbReference>
<evidence type="ECO:0000313" key="8">
    <source>
        <dbReference type="EMBL" id="GAJ14526.1"/>
    </source>
</evidence>
<feature type="non-terminal residue" evidence="8">
    <location>
        <position position="1"/>
    </location>
</feature>
<dbReference type="CDD" id="cd00082">
    <property type="entry name" value="HisKA"/>
    <property type="match status" value="1"/>
</dbReference>
<feature type="domain" description="Histidine kinase" evidence="6">
    <location>
        <begin position="82"/>
        <end position="260"/>
    </location>
</feature>
<dbReference type="InterPro" id="IPR035965">
    <property type="entry name" value="PAS-like_dom_sf"/>
</dbReference>
<proteinExistence type="predicted"/>
<dbReference type="SUPFAM" id="SSF55785">
    <property type="entry name" value="PYP-like sensor domain (PAS domain)"/>
    <property type="match status" value="1"/>
</dbReference>
<evidence type="ECO:0000256" key="5">
    <source>
        <dbReference type="ARBA" id="ARBA00023012"/>
    </source>
</evidence>
<dbReference type="AlphaFoldDB" id="X1VHV2"/>
<evidence type="ECO:0000259" key="6">
    <source>
        <dbReference type="PROSITE" id="PS50109"/>
    </source>
</evidence>
<dbReference type="PROSITE" id="PS50109">
    <property type="entry name" value="HIS_KIN"/>
    <property type="match status" value="1"/>
</dbReference>
<evidence type="ECO:0000259" key="7">
    <source>
        <dbReference type="PROSITE" id="PS50113"/>
    </source>
</evidence>
<dbReference type="Pfam" id="PF02518">
    <property type="entry name" value="HATPase_c"/>
    <property type="match status" value="1"/>
</dbReference>
<dbReference type="PANTHER" id="PTHR43711:SF1">
    <property type="entry name" value="HISTIDINE KINASE 1"/>
    <property type="match status" value="1"/>
</dbReference>
<feature type="non-terminal residue" evidence="8">
    <location>
        <position position="260"/>
    </location>
</feature>
<keyword evidence="5" id="KW-0902">Two-component regulatory system</keyword>
<keyword evidence="3" id="KW-0808">Transferase</keyword>
<dbReference type="EC" id="2.7.13.3" evidence="2"/>
<comment type="caution">
    <text evidence="8">The sequence shown here is derived from an EMBL/GenBank/DDBJ whole genome shotgun (WGS) entry which is preliminary data.</text>
</comment>